<gene>
    <name evidence="1" type="ORF">QNA08_18500</name>
</gene>
<proteinExistence type="predicted"/>
<name>A0ABT7AMM2_9HYPH</name>
<protein>
    <submittedName>
        <fullName evidence="1">Isocitrate lyase/phosphoenolpyruvate mutase family protein</fullName>
    </submittedName>
</protein>
<dbReference type="InterPro" id="IPR040442">
    <property type="entry name" value="Pyrv_kinase-like_dom_sf"/>
</dbReference>
<dbReference type="EMBL" id="JASJEV010000020">
    <property type="protein sequence ID" value="MDJ1160207.1"/>
    <property type="molecule type" value="Genomic_DNA"/>
</dbReference>
<dbReference type="Pfam" id="PF13714">
    <property type="entry name" value="PEP_mutase"/>
    <property type="match status" value="1"/>
</dbReference>
<dbReference type="InterPro" id="IPR039556">
    <property type="entry name" value="ICL/PEPM"/>
</dbReference>
<dbReference type="RefSeq" id="WP_283742206.1">
    <property type="nucleotide sequence ID" value="NZ_JASJEV010000020.1"/>
</dbReference>
<accession>A0ABT7AMM2</accession>
<keyword evidence="1" id="KW-0456">Lyase</keyword>
<evidence type="ECO:0000313" key="1">
    <source>
        <dbReference type="EMBL" id="MDJ1160207.1"/>
    </source>
</evidence>
<sequence>MSTIHDRRRTFRKLHEGPGAFVIPNPWNVGTTRYLQHLGFKALATTSAGIAFQDGLPDANWAVPRDVMLAHIREIVEATDLPVNADFESGYAHEPEDLAANVRLCLDTGVAGLTIEDATGDRNRPLYQEAFAAERIAAARSAIDASATGVLLTARTDLAVGGDPRRFDDALRRLVAYAEAGADCVYAPTGATADEIRTLVAAVAPKPVSVIVSPAVGLNVRDYEALGVKRVSGGSALCRLAWGAFMAAAGAVASGSFAAYATAVPFEEINEFFRADLARGRRPLP</sequence>
<keyword evidence="2" id="KW-1185">Reference proteome</keyword>
<dbReference type="PANTHER" id="PTHR42905:SF16">
    <property type="entry name" value="CARBOXYPHOSPHONOENOLPYRUVATE PHOSPHONOMUTASE-LIKE PROTEIN (AFU_ORTHOLOGUE AFUA_5G07230)"/>
    <property type="match status" value="1"/>
</dbReference>
<comment type="caution">
    <text evidence="1">The sequence shown here is derived from an EMBL/GenBank/DDBJ whole genome shotgun (WGS) entry which is preliminary data.</text>
</comment>
<dbReference type="CDD" id="cd00377">
    <property type="entry name" value="ICL_PEPM"/>
    <property type="match status" value="1"/>
</dbReference>
<dbReference type="PANTHER" id="PTHR42905">
    <property type="entry name" value="PHOSPHOENOLPYRUVATE CARBOXYLASE"/>
    <property type="match status" value="1"/>
</dbReference>
<reference evidence="1 2" key="1">
    <citation type="submission" date="2023-05" db="EMBL/GenBank/DDBJ databases">
        <title>Chelatococcus sp. nov., a moderately thermophilic bacterium isolated from hot spring microbial mat.</title>
        <authorList>
            <person name="Hu C.-J."/>
            <person name="Li W.-J."/>
        </authorList>
    </citation>
    <scope>NUCLEOTIDE SEQUENCE [LARGE SCALE GENOMIC DNA]</scope>
    <source>
        <strain evidence="1 2">SYSU G07232</strain>
    </source>
</reference>
<organism evidence="1 2">
    <name type="scientific">Chelatococcus albus</name>
    <dbReference type="NCBI Taxonomy" id="3047466"/>
    <lineage>
        <taxon>Bacteria</taxon>
        <taxon>Pseudomonadati</taxon>
        <taxon>Pseudomonadota</taxon>
        <taxon>Alphaproteobacteria</taxon>
        <taxon>Hyphomicrobiales</taxon>
        <taxon>Chelatococcaceae</taxon>
        <taxon>Chelatococcus</taxon>
    </lineage>
</organism>
<dbReference type="GO" id="GO:0016829">
    <property type="term" value="F:lyase activity"/>
    <property type="evidence" value="ECO:0007669"/>
    <property type="project" value="UniProtKB-KW"/>
</dbReference>
<dbReference type="SUPFAM" id="SSF51621">
    <property type="entry name" value="Phosphoenolpyruvate/pyruvate domain"/>
    <property type="match status" value="1"/>
</dbReference>
<dbReference type="Gene3D" id="3.20.20.60">
    <property type="entry name" value="Phosphoenolpyruvate-binding domains"/>
    <property type="match status" value="1"/>
</dbReference>
<dbReference type="Gene3D" id="6.10.250.2750">
    <property type="match status" value="1"/>
</dbReference>
<evidence type="ECO:0000313" key="2">
    <source>
        <dbReference type="Proteomes" id="UP001321492"/>
    </source>
</evidence>
<dbReference type="Proteomes" id="UP001321492">
    <property type="component" value="Unassembled WGS sequence"/>
</dbReference>
<dbReference type="InterPro" id="IPR015813">
    <property type="entry name" value="Pyrv/PenolPyrv_kinase-like_dom"/>
</dbReference>